<evidence type="ECO:0000313" key="2">
    <source>
        <dbReference type="Proteomes" id="UP000029452"/>
    </source>
</evidence>
<dbReference type="OrthoDB" id="9884595at2"/>
<accession>A0A094W7V3</accession>
<dbReference type="Proteomes" id="UP000029452">
    <property type="component" value="Unassembled WGS sequence"/>
</dbReference>
<organism evidence="1 2">
    <name type="scientific">Leptospirillum ferriphilum</name>
    <dbReference type="NCBI Taxonomy" id="178606"/>
    <lineage>
        <taxon>Bacteria</taxon>
        <taxon>Pseudomonadati</taxon>
        <taxon>Nitrospirota</taxon>
        <taxon>Nitrospiria</taxon>
        <taxon>Nitrospirales</taxon>
        <taxon>Nitrospiraceae</taxon>
        <taxon>Leptospirillum</taxon>
    </lineage>
</organism>
<name>A0A094W7V3_9BACT</name>
<dbReference type="RefSeq" id="WP_099590557.1">
    <property type="nucleotide sequence ID" value="NZ_JBPKCJ010000012.1"/>
</dbReference>
<dbReference type="AlphaFoldDB" id="A0A094W7V3"/>
<dbReference type="EMBL" id="JPGK01000017">
    <property type="protein sequence ID" value="KGA92530.1"/>
    <property type="molecule type" value="Genomic_DNA"/>
</dbReference>
<reference evidence="1 2" key="1">
    <citation type="submission" date="2014-06" db="EMBL/GenBank/DDBJ databases">
        <title>Draft genome sequence of iron oxidizing acidophile Leptospirillum ferriphilum DSM14647.</title>
        <authorList>
            <person name="Cardenas J.P."/>
            <person name="Lazcano M."/>
            <person name="Ossandon F.J."/>
            <person name="Corbett M."/>
            <person name="Holmes D.S."/>
            <person name="Watkin E."/>
        </authorList>
    </citation>
    <scope>NUCLEOTIDE SEQUENCE [LARGE SCALE GENOMIC DNA]</scope>
    <source>
        <strain evidence="1 2">DSM 14647</strain>
    </source>
</reference>
<comment type="caution">
    <text evidence="1">The sequence shown here is derived from an EMBL/GenBank/DDBJ whole genome shotgun (WGS) entry which is preliminary data.</text>
</comment>
<protein>
    <submittedName>
        <fullName evidence="1">Uncharacterized protein</fullName>
    </submittedName>
</protein>
<gene>
    <name evidence="1" type="ORF">LptCag_0522</name>
</gene>
<dbReference type="PATRIC" id="fig|178606.4.peg.2715"/>
<sequence length="397" mass="46291">MLGALLAEKQGYETSVVYEDAPIAPASFLGGLPGLPLSSFFDTVGFPMQDPRFFRSLSPSLLYMGKKWQLAGMPELRSGFTFPERSRWMPQFDRIQETLFPKLFGGMKNEMVRFFRRKGLSGFLETWWNGYLFRRQDRLLKQYLSIFPDELLEWKDFLDTLGLFLGLSPEEKNPVYKVRALNCLLTAWTCYPEIQPLFREVQKSLQKQLPKTGTVWDGKPLLLVQDRKKKKISVTSEKGEAVFDRILDLSGNLEEKRDYQKWEWVVPSKKLPDAWPLQCLLPSEREKPAILLQGRQREEKISFSVLACGGETQTDASIVRSILSEKMFSVREDSLQLEVKESPLPMIQVEDAKPSPWRKRSPYLHTRGTFFRMMDPTRIPFLTDDWIRQLFYTLMQR</sequence>
<proteinExistence type="predicted"/>
<evidence type="ECO:0000313" key="1">
    <source>
        <dbReference type="EMBL" id="KGA92530.1"/>
    </source>
</evidence>